<keyword evidence="3 6" id="KW-0812">Transmembrane</keyword>
<dbReference type="AlphaFoldDB" id="A0A1G1XLM1"/>
<reference evidence="8 9" key="1">
    <citation type="journal article" date="2016" name="Nat. Commun.">
        <title>Thousands of microbial genomes shed light on interconnected biogeochemical processes in an aquifer system.</title>
        <authorList>
            <person name="Anantharaman K."/>
            <person name="Brown C.T."/>
            <person name="Hug L.A."/>
            <person name="Sharon I."/>
            <person name="Castelle C.J."/>
            <person name="Probst A.J."/>
            <person name="Thomas B.C."/>
            <person name="Singh A."/>
            <person name="Wilkins M.J."/>
            <person name="Karaoz U."/>
            <person name="Brodie E.L."/>
            <person name="Williams K.H."/>
            <person name="Hubbard S.S."/>
            <person name="Banfield J.F."/>
        </authorList>
    </citation>
    <scope>NUCLEOTIDE SEQUENCE [LARGE SCALE GENOMIC DNA]</scope>
</reference>
<evidence type="ECO:0000256" key="6">
    <source>
        <dbReference type="SAM" id="Phobius"/>
    </source>
</evidence>
<dbReference type="EMBL" id="MHHY01000001">
    <property type="protein sequence ID" value="OGY41025.1"/>
    <property type="molecule type" value="Genomic_DNA"/>
</dbReference>
<keyword evidence="5 6" id="KW-0472">Membrane</keyword>
<evidence type="ECO:0000256" key="5">
    <source>
        <dbReference type="ARBA" id="ARBA00023136"/>
    </source>
</evidence>
<accession>A0A1G1XLM1</accession>
<feature type="domain" description="VTT" evidence="7">
    <location>
        <begin position="30"/>
        <end position="166"/>
    </location>
</feature>
<dbReference type="InterPro" id="IPR051311">
    <property type="entry name" value="DedA_domain"/>
</dbReference>
<comment type="caution">
    <text evidence="8">The sequence shown here is derived from an EMBL/GenBank/DDBJ whole genome shotgun (WGS) entry which is preliminary data.</text>
</comment>
<evidence type="ECO:0000256" key="3">
    <source>
        <dbReference type="ARBA" id="ARBA00022692"/>
    </source>
</evidence>
<evidence type="ECO:0000256" key="2">
    <source>
        <dbReference type="ARBA" id="ARBA00022475"/>
    </source>
</evidence>
<dbReference type="Proteomes" id="UP000178570">
    <property type="component" value="Unassembled WGS sequence"/>
</dbReference>
<evidence type="ECO:0000256" key="1">
    <source>
        <dbReference type="ARBA" id="ARBA00004651"/>
    </source>
</evidence>
<name>A0A1G1XLM1_9BACT</name>
<dbReference type="STRING" id="1797529.A2570_00065"/>
<feature type="transmembrane region" description="Helical" evidence="6">
    <location>
        <begin position="182"/>
        <end position="201"/>
    </location>
</feature>
<sequence>MAGIIEAFIQSYGVLGFFVAVVIEEIIVPLPSSMIMLAGGFFLISATSLNQAIPEILFKLTIPGTIGVTLGSLFFYFLSFYGRESIVKKIGPKFGFSYNESEKLKRFFHESRWDEFAVFLLRALPIFPGVAVSVIAGLIKMPLLSFFITGFFGSAIRVFIMGFLGWQAKEAYAILALKFENISNLIFIGFIFSVILVYVIIKKGLKQE</sequence>
<comment type="subcellular location">
    <subcellularLocation>
        <location evidence="1">Cell membrane</location>
        <topology evidence="1">Multi-pass membrane protein</topology>
    </subcellularLocation>
</comment>
<dbReference type="GO" id="GO:0005886">
    <property type="term" value="C:plasma membrane"/>
    <property type="evidence" value="ECO:0007669"/>
    <property type="project" value="UniProtKB-SubCell"/>
</dbReference>
<organism evidence="8 9">
    <name type="scientific">Candidatus Brennerbacteria bacterium RIFOXYD1_FULL_41_16</name>
    <dbReference type="NCBI Taxonomy" id="1797529"/>
    <lineage>
        <taxon>Bacteria</taxon>
        <taxon>Candidatus Brenneribacteriota</taxon>
    </lineage>
</organism>
<dbReference type="PANTHER" id="PTHR42709:SF6">
    <property type="entry name" value="UNDECAPRENYL PHOSPHATE TRANSPORTER A"/>
    <property type="match status" value="1"/>
</dbReference>
<dbReference type="Pfam" id="PF09335">
    <property type="entry name" value="VTT_dom"/>
    <property type="match status" value="1"/>
</dbReference>
<feature type="transmembrane region" description="Helical" evidence="6">
    <location>
        <begin position="12"/>
        <end position="44"/>
    </location>
</feature>
<keyword evidence="4 6" id="KW-1133">Transmembrane helix</keyword>
<evidence type="ECO:0000259" key="7">
    <source>
        <dbReference type="Pfam" id="PF09335"/>
    </source>
</evidence>
<dbReference type="PANTHER" id="PTHR42709">
    <property type="entry name" value="ALKALINE PHOSPHATASE LIKE PROTEIN"/>
    <property type="match status" value="1"/>
</dbReference>
<protein>
    <recommendedName>
        <fullName evidence="7">VTT domain-containing protein</fullName>
    </recommendedName>
</protein>
<feature type="transmembrane region" description="Helical" evidence="6">
    <location>
        <begin position="116"/>
        <end position="139"/>
    </location>
</feature>
<keyword evidence="2" id="KW-1003">Cell membrane</keyword>
<proteinExistence type="predicted"/>
<feature type="transmembrane region" description="Helical" evidence="6">
    <location>
        <begin position="56"/>
        <end position="78"/>
    </location>
</feature>
<feature type="transmembrane region" description="Helical" evidence="6">
    <location>
        <begin position="146"/>
        <end position="166"/>
    </location>
</feature>
<evidence type="ECO:0000256" key="4">
    <source>
        <dbReference type="ARBA" id="ARBA00022989"/>
    </source>
</evidence>
<dbReference type="InterPro" id="IPR032816">
    <property type="entry name" value="VTT_dom"/>
</dbReference>
<evidence type="ECO:0000313" key="8">
    <source>
        <dbReference type="EMBL" id="OGY41025.1"/>
    </source>
</evidence>
<evidence type="ECO:0000313" key="9">
    <source>
        <dbReference type="Proteomes" id="UP000178570"/>
    </source>
</evidence>
<gene>
    <name evidence="8" type="ORF">A2570_00065</name>
</gene>